<name>A0A193BWW1_AMYOR</name>
<organism evidence="2 3">
    <name type="scientific">Amycolatopsis orientalis</name>
    <name type="common">Nocardia orientalis</name>
    <dbReference type="NCBI Taxonomy" id="31958"/>
    <lineage>
        <taxon>Bacteria</taxon>
        <taxon>Bacillati</taxon>
        <taxon>Actinomycetota</taxon>
        <taxon>Actinomycetes</taxon>
        <taxon>Pseudonocardiales</taxon>
        <taxon>Pseudonocardiaceae</taxon>
        <taxon>Amycolatopsis</taxon>
    </lineage>
</organism>
<dbReference type="KEGG" id="aori:SD37_13950"/>
<gene>
    <name evidence="2" type="ORF">SD37_13950</name>
</gene>
<keyword evidence="1" id="KW-0812">Transmembrane</keyword>
<evidence type="ECO:0000313" key="3">
    <source>
        <dbReference type="Proteomes" id="UP000093695"/>
    </source>
</evidence>
<reference evidence="2 3" key="1">
    <citation type="journal article" date="2015" name="Genome Announc.">
        <title>Draft Genome Sequence of Norvancomycin-Producing Strain Amycolatopsis orientalis CPCC200066.</title>
        <authorList>
            <person name="Lei X."/>
            <person name="Yuan F."/>
            <person name="Shi Y."/>
            <person name="Li X."/>
            <person name="Wang L."/>
            <person name="Hong B."/>
        </authorList>
    </citation>
    <scope>NUCLEOTIDE SEQUENCE [LARGE SCALE GENOMIC DNA]</scope>
    <source>
        <strain evidence="2 3">B-37</strain>
    </source>
</reference>
<dbReference type="RefSeq" id="WP_044854410.1">
    <property type="nucleotide sequence ID" value="NZ_CP016174.1"/>
</dbReference>
<dbReference type="Proteomes" id="UP000093695">
    <property type="component" value="Chromosome"/>
</dbReference>
<proteinExistence type="predicted"/>
<sequence>MTAVLLSFAWAVPLSEREAGKVLDGGRDRGLLTHLDGKLGEEWTAAENFLTSYTTPPLRRVLRKRTGGSRLAIRLGALSLPCELVVTWHPSYHAMTLILTTTVTAPTADRPAAEFDLAIAVLQSLQGRETANGTAGLHGGYGEKTFPSLLKAVTHIFEDLTKGCGLTEGLSRKGWCVELRSHDGHPPAQRVAADPRPFYGMATSDEGWRFVPREVAREALGPSWGTRSFVAAYTMAGGIVCLNSKDSEYVEHQDELMRGPFGEAEPYFGIDSDVGGLDHGMLFILERVLIRMALADQWLRTAQHEMRTLAGKQKAASRTRLLRGSLDDILEMLHSVLPPEIDSLERRLVTSMGVERIIAQLDRQAEAMDEETRYTYENTVSARVTRLTVVTVVLTIVTIVLGVLQVVVSL</sequence>
<keyword evidence="3" id="KW-1185">Reference proteome</keyword>
<dbReference type="eggNOG" id="ENOG5033XM4">
    <property type="taxonomic scope" value="Bacteria"/>
</dbReference>
<dbReference type="STRING" id="31958.SD37_13950"/>
<feature type="transmembrane region" description="Helical" evidence="1">
    <location>
        <begin position="387"/>
        <end position="408"/>
    </location>
</feature>
<keyword evidence="1" id="KW-0472">Membrane</keyword>
<keyword evidence="1" id="KW-1133">Transmembrane helix</keyword>
<protein>
    <submittedName>
        <fullName evidence="2">Uncharacterized protein</fullName>
    </submittedName>
</protein>
<dbReference type="AlphaFoldDB" id="A0A193BWW1"/>
<accession>A0A193BWW1</accession>
<dbReference type="EMBL" id="CP016174">
    <property type="protein sequence ID" value="ANN16654.1"/>
    <property type="molecule type" value="Genomic_DNA"/>
</dbReference>
<evidence type="ECO:0000313" key="2">
    <source>
        <dbReference type="EMBL" id="ANN16654.1"/>
    </source>
</evidence>
<evidence type="ECO:0000256" key="1">
    <source>
        <dbReference type="SAM" id="Phobius"/>
    </source>
</evidence>